<keyword evidence="3" id="KW-0862">Zinc</keyword>
<dbReference type="SUPFAM" id="SSF144232">
    <property type="entry name" value="HIT/MYND zinc finger-like"/>
    <property type="match status" value="1"/>
</dbReference>
<name>E1Z3B1_CHLVA</name>
<evidence type="ECO:0000259" key="6">
    <source>
        <dbReference type="PROSITE" id="PS50865"/>
    </source>
</evidence>
<keyword evidence="2 4" id="KW-0863">Zinc-finger</keyword>
<feature type="region of interest" description="Disordered" evidence="5">
    <location>
        <begin position="551"/>
        <end position="573"/>
    </location>
</feature>
<dbReference type="RefSeq" id="XP_005851912.1">
    <property type="nucleotide sequence ID" value="XM_005851850.1"/>
</dbReference>
<evidence type="ECO:0000256" key="4">
    <source>
        <dbReference type="PROSITE-ProRule" id="PRU00134"/>
    </source>
</evidence>
<evidence type="ECO:0000256" key="5">
    <source>
        <dbReference type="SAM" id="MobiDB-lite"/>
    </source>
</evidence>
<dbReference type="Proteomes" id="UP000008141">
    <property type="component" value="Unassembled WGS sequence"/>
</dbReference>
<dbReference type="PROSITE" id="PS50865">
    <property type="entry name" value="ZF_MYND_2"/>
    <property type="match status" value="1"/>
</dbReference>
<dbReference type="PROSITE" id="PS01360">
    <property type="entry name" value="ZF_MYND_1"/>
    <property type="match status" value="1"/>
</dbReference>
<protein>
    <recommendedName>
        <fullName evidence="6">MYND-type domain-containing protein</fullName>
    </recommendedName>
</protein>
<dbReference type="KEGG" id="cvr:CHLNCDRAFT_133543"/>
<dbReference type="GO" id="GO:0008270">
    <property type="term" value="F:zinc ion binding"/>
    <property type="evidence" value="ECO:0007669"/>
    <property type="project" value="UniProtKB-KW"/>
</dbReference>
<feature type="domain" description="MYND-type" evidence="6">
    <location>
        <begin position="644"/>
        <end position="693"/>
    </location>
</feature>
<dbReference type="OrthoDB" id="420187at2759"/>
<feature type="compositionally biased region" description="Gly residues" evidence="5">
    <location>
        <begin position="146"/>
        <end position="159"/>
    </location>
</feature>
<keyword evidence="8" id="KW-1185">Reference proteome</keyword>
<dbReference type="InterPro" id="IPR002893">
    <property type="entry name" value="Znf_MYND"/>
</dbReference>
<dbReference type="Gene3D" id="6.10.140.2220">
    <property type="match status" value="1"/>
</dbReference>
<evidence type="ECO:0000256" key="3">
    <source>
        <dbReference type="ARBA" id="ARBA00022833"/>
    </source>
</evidence>
<keyword evidence="1" id="KW-0479">Metal-binding</keyword>
<evidence type="ECO:0000256" key="2">
    <source>
        <dbReference type="ARBA" id="ARBA00022771"/>
    </source>
</evidence>
<reference evidence="7 8" key="1">
    <citation type="journal article" date="2010" name="Plant Cell">
        <title>The Chlorella variabilis NC64A genome reveals adaptation to photosymbiosis, coevolution with viruses, and cryptic sex.</title>
        <authorList>
            <person name="Blanc G."/>
            <person name="Duncan G."/>
            <person name="Agarkova I."/>
            <person name="Borodovsky M."/>
            <person name="Gurnon J."/>
            <person name="Kuo A."/>
            <person name="Lindquist E."/>
            <person name="Lucas S."/>
            <person name="Pangilinan J."/>
            <person name="Polle J."/>
            <person name="Salamov A."/>
            <person name="Terry A."/>
            <person name="Yamada T."/>
            <person name="Dunigan D.D."/>
            <person name="Grigoriev I.V."/>
            <person name="Claverie J.M."/>
            <person name="Van Etten J.L."/>
        </authorList>
    </citation>
    <scope>NUCLEOTIDE SEQUENCE [LARGE SCALE GENOMIC DNA]</scope>
    <source>
        <strain evidence="7 8">NC64A</strain>
    </source>
</reference>
<accession>E1Z3B1</accession>
<dbReference type="GeneID" id="17359565"/>
<evidence type="ECO:0000256" key="1">
    <source>
        <dbReference type="ARBA" id="ARBA00022723"/>
    </source>
</evidence>
<proteinExistence type="predicted"/>
<dbReference type="InParanoid" id="E1Z3B1"/>
<dbReference type="AlphaFoldDB" id="E1Z3B1"/>
<feature type="region of interest" description="Disordered" evidence="5">
    <location>
        <begin position="118"/>
        <end position="171"/>
    </location>
</feature>
<evidence type="ECO:0000313" key="8">
    <source>
        <dbReference type="Proteomes" id="UP000008141"/>
    </source>
</evidence>
<dbReference type="EMBL" id="GL433835">
    <property type="protein sequence ID" value="EFN59810.1"/>
    <property type="molecule type" value="Genomic_DNA"/>
</dbReference>
<organism evidence="8">
    <name type="scientific">Chlorella variabilis</name>
    <name type="common">Green alga</name>
    <dbReference type="NCBI Taxonomy" id="554065"/>
    <lineage>
        <taxon>Eukaryota</taxon>
        <taxon>Viridiplantae</taxon>
        <taxon>Chlorophyta</taxon>
        <taxon>core chlorophytes</taxon>
        <taxon>Trebouxiophyceae</taxon>
        <taxon>Chlorellales</taxon>
        <taxon>Chlorellaceae</taxon>
        <taxon>Chlorella clade</taxon>
        <taxon>Chlorella</taxon>
    </lineage>
</organism>
<dbReference type="Pfam" id="PF01753">
    <property type="entry name" value="zf-MYND"/>
    <property type="match status" value="1"/>
</dbReference>
<feature type="region of interest" description="Disordered" evidence="5">
    <location>
        <begin position="1"/>
        <end position="20"/>
    </location>
</feature>
<evidence type="ECO:0000313" key="7">
    <source>
        <dbReference type="EMBL" id="EFN59810.1"/>
    </source>
</evidence>
<feature type="compositionally biased region" description="Basic and acidic residues" evidence="5">
    <location>
        <begin position="118"/>
        <end position="127"/>
    </location>
</feature>
<sequence length="703" mass="73850">MEEAVRGMEEADPGSSDAASATHEFNRQLACVRWLKDCMLHPSLEAGLSGALHAESSGHLVEPAVRLAAALPLRASHGIMGDALVYGHVAAGQVLWKLVLAMRLTLAEMRAAEQLRSDARAAQKDGGRSQGVSGGEQSPADIDDGVQGGSGCSDEGGSGAASSTSRKRSSQHFEERRAAAWQVVQLLLPRMEAVLCLAQAQAEPRCSLDVACICQNFAVALSLFVRDGNTFDLGPITSEEQVSALAEAACAALRLLPRLAQIHDSWQQQTPAAASWIADQQGAPALLAFLLFNNMFCMASVRSAAVAKQICGTGLSAAAAASLAGGLLRLHNLSCCMVHWLATAGRRSTLLPEMFGEKEEAPIDWHRVIAVVGSLRSVICLLLKAAGMGGTSASPSSSWRHMEVLHQAHQEAVQVAIAAEISLQPSSADATSLLTRCSAIALFSTAKYCPQLLAVDSGFASLLVQSILAQAGSSSAPLLEAAYEARDSAQLAALLAATGLLGGLLEETRALGGDGGSTVEKKGMDRLLLFAGVMLQLEQAGLDVAAALDGSPAGGRSDADQQQQQQQQRDALQKELQAALTRMQAAWAEAQRGGQPLPLAGRAELYQREAMPAAIELGALLQQYWSLPEQVAAAELKLAEIAACRPCAHLRCPRLDTTSGDSRNKLCAGCRAVRFCSPACSKAAWKAGHKRVCGALAAKQQLR</sequence>
<gene>
    <name evidence="7" type="ORF">CHLNCDRAFT_133543</name>
</gene>